<evidence type="ECO:0000256" key="8">
    <source>
        <dbReference type="SAM" id="Phobius"/>
    </source>
</evidence>
<keyword evidence="6 8" id="KW-1133">Transmembrane helix</keyword>
<dbReference type="InterPro" id="IPR037185">
    <property type="entry name" value="EmrE-like"/>
</dbReference>
<evidence type="ECO:0000256" key="1">
    <source>
        <dbReference type="ARBA" id="ARBA00004477"/>
    </source>
</evidence>
<proteinExistence type="inferred from homology"/>
<keyword evidence="3" id="KW-0813">Transport</keyword>
<dbReference type="GO" id="GO:0000139">
    <property type="term" value="C:Golgi membrane"/>
    <property type="evidence" value="ECO:0007669"/>
    <property type="project" value="TreeGrafter"/>
</dbReference>
<keyword evidence="7 8" id="KW-0472">Membrane</keyword>
<dbReference type="EMBL" id="HBGL01004233">
    <property type="protein sequence ID" value="CAD9291439.1"/>
    <property type="molecule type" value="Transcribed_RNA"/>
</dbReference>
<dbReference type="GO" id="GO:0005459">
    <property type="term" value="F:UDP-galactose transmembrane transporter activity"/>
    <property type="evidence" value="ECO:0007669"/>
    <property type="project" value="TreeGrafter"/>
</dbReference>
<reference evidence="9" key="1">
    <citation type="submission" date="2021-01" db="EMBL/GenBank/DDBJ databases">
        <authorList>
            <person name="Corre E."/>
            <person name="Pelletier E."/>
            <person name="Niang G."/>
            <person name="Scheremetjew M."/>
            <person name="Finn R."/>
            <person name="Kale V."/>
            <person name="Holt S."/>
            <person name="Cochrane G."/>
            <person name="Meng A."/>
            <person name="Brown T."/>
            <person name="Cohen L."/>
        </authorList>
    </citation>
    <scope>NUCLEOTIDE SEQUENCE</scope>
    <source>
        <strain evidence="9">ATCC 50979</strain>
    </source>
</reference>
<comment type="similarity">
    <text evidence="2">Belongs to the nucleotide-sugar transporter family. SLC35B subfamily.</text>
</comment>
<dbReference type="Pfam" id="PF08449">
    <property type="entry name" value="UAA"/>
    <property type="match status" value="1"/>
</dbReference>
<feature type="transmembrane region" description="Helical" evidence="8">
    <location>
        <begin position="242"/>
        <end position="261"/>
    </location>
</feature>
<evidence type="ECO:0000256" key="6">
    <source>
        <dbReference type="ARBA" id="ARBA00022989"/>
    </source>
</evidence>
<dbReference type="GO" id="GO:0005789">
    <property type="term" value="C:endoplasmic reticulum membrane"/>
    <property type="evidence" value="ECO:0007669"/>
    <property type="project" value="UniProtKB-SubCell"/>
</dbReference>
<organism evidence="9">
    <name type="scientific">Sexangularia sp. CB-2014</name>
    <dbReference type="NCBI Taxonomy" id="1486929"/>
    <lineage>
        <taxon>Eukaryota</taxon>
        <taxon>Amoebozoa</taxon>
        <taxon>Tubulinea</taxon>
        <taxon>Elardia</taxon>
        <taxon>Arcellinida</taxon>
        <taxon>Arcellinida incertae sedis</taxon>
        <taxon>Sexangularia</taxon>
    </lineage>
</organism>
<keyword evidence="4 8" id="KW-0812">Transmembrane</keyword>
<feature type="transmembrane region" description="Helical" evidence="8">
    <location>
        <begin position="297"/>
        <end position="316"/>
    </location>
</feature>
<dbReference type="GO" id="GO:0005460">
    <property type="term" value="F:UDP-glucose transmembrane transporter activity"/>
    <property type="evidence" value="ECO:0007669"/>
    <property type="project" value="TreeGrafter"/>
</dbReference>
<evidence type="ECO:0000256" key="7">
    <source>
        <dbReference type="ARBA" id="ARBA00023136"/>
    </source>
</evidence>
<keyword evidence="5" id="KW-0256">Endoplasmic reticulum</keyword>
<feature type="transmembrane region" description="Helical" evidence="8">
    <location>
        <begin position="268"/>
        <end position="291"/>
    </location>
</feature>
<gene>
    <name evidence="9" type="ORF">SSP0437_LOCUS3263</name>
</gene>
<evidence type="ECO:0000256" key="4">
    <source>
        <dbReference type="ARBA" id="ARBA00022692"/>
    </source>
</evidence>
<feature type="transmembrane region" description="Helical" evidence="8">
    <location>
        <begin position="89"/>
        <end position="110"/>
    </location>
</feature>
<evidence type="ECO:0000256" key="3">
    <source>
        <dbReference type="ARBA" id="ARBA00022448"/>
    </source>
</evidence>
<evidence type="ECO:0000256" key="2">
    <source>
        <dbReference type="ARBA" id="ARBA00010694"/>
    </source>
</evidence>
<feature type="transmembrane region" description="Helical" evidence="8">
    <location>
        <begin position="209"/>
        <end position="227"/>
    </location>
</feature>
<feature type="transmembrane region" description="Helical" evidence="8">
    <location>
        <begin position="177"/>
        <end position="197"/>
    </location>
</feature>
<dbReference type="AlphaFoldDB" id="A0A7S1V8E9"/>
<name>A0A7S1V8E9_9EUKA</name>
<evidence type="ECO:0008006" key="10">
    <source>
        <dbReference type="Google" id="ProtNLM"/>
    </source>
</evidence>
<protein>
    <recommendedName>
        <fullName evidence="10">Sugar phosphate transporter domain-containing protein</fullName>
    </recommendedName>
</protein>
<dbReference type="SUPFAM" id="SSF103481">
    <property type="entry name" value="Multidrug resistance efflux transporter EmrE"/>
    <property type="match status" value="1"/>
</dbReference>
<accession>A0A7S1V8E9</accession>
<sequence>MGIPFSPGLIICAVGVYISYTLYGLFQEVIFATNWGSEANPAHFHYTLTMLTLQTAFNSLMALVCMVVLPESQESRNSLFSSTSTLLAYALASAAYIGAMIASNASLAHIDYPTQVLGKSCKPLALVIVALVTCRGVPRHKVASVSLITAGIVAFNLERVKAGSTAAPNADLTLGRMLIVASLAFDGISGLVQDGMVRRLQPTPYQMMAYNNGFSVLYLLIGVLLTGEGPASISFLTTHTAIWQPLAGFALCSAIGQIFIYHTVRSYGSLATSIVTTTRKFFTIIVSVMWFGHSLSTSQWTAVAVVFAGLMLHVYLGHAAKASAAKHPPKKDD</sequence>
<evidence type="ECO:0000256" key="5">
    <source>
        <dbReference type="ARBA" id="ARBA00022824"/>
    </source>
</evidence>
<feature type="transmembrane region" description="Helical" evidence="8">
    <location>
        <begin position="7"/>
        <end position="26"/>
    </location>
</feature>
<dbReference type="InterPro" id="IPR013657">
    <property type="entry name" value="SCL35B1-4/HUT1"/>
</dbReference>
<dbReference type="PANTHER" id="PTHR10778">
    <property type="entry name" value="SOLUTE CARRIER FAMILY 35 MEMBER B"/>
    <property type="match status" value="1"/>
</dbReference>
<feature type="transmembrane region" description="Helical" evidence="8">
    <location>
        <begin position="46"/>
        <end position="69"/>
    </location>
</feature>
<comment type="subcellular location">
    <subcellularLocation>
        <location evidence="1">Endoplasmic reticulum membrane</location>
        <topology evidence="1">Multi-pass membrane protein</topology>
    </subcellularLocation>
</comment>
<dbReference type="PANTHER" id="PTHR10778:SF10">
    <property type="entry name" value="SOLUTE CARRIER FAMILY 35 MEMBER B1"/>
    <property type="match status" value="1"/>
</dbReference>
<evidence type="ECO:0000313" key="9">
    <source>
        <dbReference type="EMBL" id="CAD9291439.1"/>
    </source>
</evidence>